<evidence type="ECO:0000313" key="2">
    <source>
        <dbReference type="Proteomes" id="UP000002358"/>
    </source>
</evidence>
<name>A0A7M7PY26_NASVI</name>
<dbReference type="GeneID" id="116415864"/>
<dbReference type="KEGG" id="nvi:116415864"/>
<accession>A0A7M7PY26</accession>
<sequence length="425" mass="49728">MMQSINDINDMRKVLLCDNAKLEKVPFNIRGKRTKENMEMTENDSVVEHSLDILESDTTDIKVEGLTIQVRKYFCFKLSDSLLKKFKNSKEITHRNLAKQNIQHIARNTEFDIFQESKTFFEYKFSVIKKTFEFERYAIDENISRILKLNHANFLEEINQWGPYFKVTINRCNIIAESHLNKIIPITITARNQVINNIKSYGTNIQSSKLIKGMGNEASSLTVNTKSVDGGLKDNSNDRRSQCLRIIDDILLSTPLAKQSTALPLTQEKKDINNIRHSDSINTEAADQIENSKHVENKHGFNYNSQEEKYSITTYQKVKALCVPLFQKQKKTFTYSPHKKRPRLQNDLQLELSDPHIWTKQSLNILKLILKNFYKTSYIPNKDSYKMICRNIYTDILDKKIYEQEDIKLYAEDEIKEIFTRIIQE</sequence>
<protein>
    <submittedName>
        <fullName evidence="1">Uncharacterized protein</fullName>
    </submittedName>
</protein>
<dbReference type="AlphaFoldDB" id="A0A7M7PY26"/>
<reference evidence="1" key="1">
    <citation type="submission" date="2021-01" db="UniProtKB">
        <authorList>
            <consortium name="EnsemblMetazoa"/>
        </authorList>
    </citation>
    <scope>IDENTIFICATION</scope>
</reference>
<dbReference type="InParanoid" id="A0A7M7PY26"/>
<proteinExistence type="predicted"/>
<evidence type="ECO:0000313" key="1">
    <source>
        <dbReference type="EnsemblMetazoa" id="XP_031777255"/>
    </source>
</evidence>
<dbReference type="Proteomes" id="UP000002358">
    <property type="component" value="Chromosome 1"/>
</dbReference>
<organism evidence="1 2">
    <name type="scientific">Nasonia vitripennis</name>
    <name type="common">Parasitic wasp</name>
    <dbReference type="NCBI Taxonomy" id="7425"/>
    <lineage>
        <taxon>Eukaryota</taxon>
        <taxon>Metazoa</taxon>
        <taxon>Ecdysozoa</taxon>
        <taxon>Arthropoda</taxon>
        <taxon>Hexapoda</taxon>
        <taxon>Insecta</taxon>
        <taxon>Pterygota</taxon>
        <taxon>Neoptera</taxon>
        <taxon>Endopterygota</taxon>
        <taxon>Hymenoptera</taxon>
        <taxon>Apocrita</taxon>
        <taxon>Proctotrupomorpha</taxon>
        <taxon>Chalcidoidea</taxon>
        <taxon>Pteromalidae</taxon>
        <taxon>Pteromalinae</taxon>
        <taxon>Nasonia</taxon>
    </lineage>
</organism>
<dbReference type="RefSeq" id="XP_031777255.1">
    <property type="nucleotide sequence ID" value="XM_031921395.2"/>
</dbReference>
<dbReference type="EnsemblMetazoa" id="XM_031921395">
    <property type="protein sequence ID" value="XP_031777255"/>
    <property type="gene ID" value="LOC116415864"/>
</dbReference>
<keyword evidence="2" id="KW-1185">Reference proteome</keyword>